<keyword evidence="1" id="KW-0472">Membrane</keyword>
<comment type="caution">
    <text evidence="2">The sequence shown here is derived from an EMBL/GenBank/DDBJ whole genome shotgun (WGS) entry which is preliminary data.</text>
</comment>
<gene>
    <name evidence="2" type="ORF">EB796_005272</name>
</gene>
<evidence type="ECO:0000313" key="2">
    <source>
        <dbReference type="EMBL" id="KAF6036428.1"/>
    </source>
</evidence>
<evidence type="ECO:0000256" key="1">
    <source>
        <dbReference type="SAM" id="Phobius"/>
    </source>
</evidence>
<dbReference type="EMBL" id="VXIV02000725">
    <property type="protein sequence ID" value="KAF6036428.1"/>
    <property type="molecule type" value="Genomic_DNA"/>
</dbReference>
<keyword evidence="1" id="KW-0812">Transmembrane</keyword>
<sequence length="120" mass="13241">MSEGLKDFLIAGGIIAGFALISFVGYYLLKGWCHVAEVIDERVERKFNKPRAYKISLGSAETVSSSLASAPSEPELSMNEAPPPYEFVAVHEPMLRLNSEWVWKSLLVIRQQAQATAALT</sequence>
<dbReference type="Proteomes" id="UP000593567">
    <property type="component" value="Unassembled WGS sequence"/>
</dbReference>
<keyword evidence="3" id="KW-1185">Reference proteome</keyword>
<dbReference type="AlphaFoldDB" id="A0A7J7KFL5"/>
<keyword evidence="1" id="KW-1133">Transmembrane helix</keyword>
<proteinExistence type="predicted"/>
<name>A0A7J7KFL5_BUGNE</name>
<accession>A0A7J7KFL5</accession>
<evidence type="ECO:0000313" key="3">
    <source>
        <dbReference type="Proteomes" id="UP000593567"/>
    </source>
</evidence>
<protein>
    <submittedName>
        <fullName evidence="2">Uncharacterized protein</fullName>
    </submittedName>
</protein>
<organism evidence="2 3">
    <name type="scientific">Bugula neritina</name>
    <name type="common">Brown bryozoan</name>
    <name type="synonym">Sertularia neritina</name>
    <dbReference type="NCBI Taxonomy" id="10212"/>
    <lineage>
        <taxon>Eukaryota</taxon>
        <taxon>Metazoa</taxon>
        <taxon>Spiralia</taxon>
        <taxon>Lophotrochozoa</taxon>
        <taxon>Bryozoa</taxon>
        <taxon>Gymnolaemata</taxon>
        <taxon>Cheilostomatida</taxon>
        <taxon>Flustrina</taxon>
        <taxon>Buguloidea</taxon>
        <taxon>Bugulidae</taxon>
        <taxon>Bugula</taxon>
    </lineage>
</organism>
<feature type="transmembrane region" description="Helical" evidence="1">
    <location>
        <begin position="7"/>
        <end position="29"/>
    </location>
</feature>
<reference evidence="2" key="1">
    <citation type="submission" date="2020-06" db="EMBL/GenBank/DDBJ databases">
        <title>Draft genome of Bugula neritina, a colonial animal packing powerful symbionts and potential medicines.</title>
        <authorList>
            <person name="Rayko M."/>
        </authorList>
    </citation>
    <scope>NUCLEOTIDE SEQUENCE [LARGE SCALE GENOMIC DNA]</scope>
    <source>
        <strain evidence="2">Kwan_BN1</strain>
    </source>
</reference>